<dbReference type="PATRIC" id="fig|1710896.3.peg.3231"/>
<evidence type="ECO:0000259" key="3">
    <source>
        <dbReference type="Pfam" id="PF13304"/>
    </source>
</evidence>
<dbReference type="SUPFAM" id="SSF52540">
    <property type="entry name" value="P-loop containing nucleoside triphosphate hydrolases"/>
    <property type="match status" value="1"/>
</dbReference>
<comment type="caution">
    <text evidence="4">The sequence shown here is derived from an EMBL/GenBank/DDBJ whole genome shotgun (WGS) entry which is preliminary data.</text>
</comment>
<feature type="domain" description="Endonuclease GajA/Old nuclease/RecF-like AAA" evidence="2">
    <location>
        <begin position="1"/>
        <end position="163"/>
    </location>
</feature>
<feature type="region of interest" description="Disordered" evidence="1">
    <location>
        <begin position="427"/>
        <end position="447"/>
    </location>
</feature>
<dbReference type="Pfam" id="PF13175">
    <property type="entry name" value="AAA_15"/>
    <property type="match status" value="1"/>
</dbReference>
<reference evidence="4 5" key="1">
    <citation type="submission" date="2015-09" db="EMBL/GenBank/DDBJ databases">
        <title>Aphanizomenon flos-aquae WA102.</title>
        <authorList>
            <person name="Driscoll C."/>
        </authorList>
    </citation>
    <scope>NUCLEOTIDE SEQUENCE [LARGE SCALE GENOMIC DNA]</scope>
    <source>
        <strain evidence="4">WA102</strain>
    </source>
</reference>
<dbReference type="GO" id="GO:0016887">
    <property type="term" value="F:ATP hydrolysis activity"/>
    <property type="evidence" value="ECO:0007669"/>
    <property type="project" value="InterPro"/>
</dbReference>
<evidence type="ECO:0000313" key="4">
    <source>
        <dbReference type="EMBL" id="OBQ44707.1"/>
    </source>
</evidence>
<name>A0A1B7X5R2_APHFL</name>
<dbReference type="InterPro" id="IPR027417">
    <property type="entry name" value="P-loop_NTPase"/>
</dbReference>
<dbReference type="InterPro" id="IPR041685">
    <property type="entry name" value="AAA_GajA/Old/RecF-like"/>
</dbReference>
<dbReference type="PANTHER" id="PTHR43581">
    <property type="entry name" value="ATP/GTP PHOSPHATASE"/>
    <property type="match status" value="1"/>
</dbReference>
<accession>A0A1B7X5R2</accession>
<evidence type="ECO:0000256" key="1">
    <source>
        <dbReference type="SAM" id="MobiDB-lite"/>
    </source>
</evidence>
<dbReference type="AlphaFoldDB" id="A0A1B7X5R2"/>
<dbReference type="Pfam" id="PF13304">
    <property type="entry name" value="AAA_21"/>
    <property type="match status" value="1"/>
</dbReference>
<dbReference type="Proteomes" id="UP000092093">
    <property type="component" value="Unassembled WGS sequence"/>
</dbReference>
<dbReference type="Gene3D" id="3.40.50.300">
    <property type="entry name" value="P-loop containing nucleotide triphosphate hydrolases"/>
    <property type="match status" value="1"/>
</dbReference>
<gene>
    <name evidence="4" type="ORF">AN484_05555</name>
</gene>
<sequence>MWLKSIEIKDIKGFREQTISFHNKNKPYKWITLLGENGVGKSTLLQAIGLLLAGSDGAKQLISSISSPQDWVRNNSEYGQLTATIQRYDDDKGMMRTKRGNKNSYHYSYFVIGNKNTRIGRENYPPNTLNPNPKNSETLDWLRINAFTLDSQGWFAAGYGPFRRLSRRKEDLVSRELKRPDRESNFSTQFKEDDSLKTFQEWMYYLDYRIAKNPDDAKSKQMMELGKKAIIELLPGNIKFDITNDGSILFSLENQLIPITQLSDGFRSIIALVGDLIWRLFQTFSDLTDPRQASGIVLIDELDIHLHPVWQRSIAKKLRTVFPNLQFFVATHSPFVAAGAGDDALTLTVKMIKEEVQIEEVENIAAYDVDYILRSPAFGLVSTHSPATQEKIDRYDYLTSNRNNLQGEEIEEYQEVRQFMKEFRPIGGKPEPGSLEDKMNKFLEENL</sequence>
<dbReference type="InterPro" id="IPR003959">
    <property type="entry name" value="ATPase_AAA_core"/>
</dbReference>
<dbReference type="GO" id="GO:0005524">
    <property type="term" value="F:ATP binding"/>
    <property type="evidence" value="ECO:0007669"/>
    <property type="project" value="InterPro"/>
</dbReference>
<organism evidence="4 5">
    <name type="scientific">Aphanizomenon flos-aquae WA102</name>
    <dbReference type="NCBI Taxonomy" id="1710896"/>
    <lineage>
        <taxon>Bacteria</taxon>
        <taxon>Bacillati</taxon>
        <taxon>Cyanobacteriota</taxon>
        <taxon>Cyanophyceae</taxon>
        <taxon>Nostocales</taxon>
        <taxon>Aphanizomenonaceae</taxon>
        <taxon>Aphanizomenon</taxon>
    </lineage>
</organism>
<dbReference type="PANTHER" id="PTHR43581:SF2">
    <property type="entry name" value="EXCINUCLEASE ATPASE SUBUNIT"/>
    <property type="match status" value="1"/>
</dbReference>
<protein>
    <submittedName>
        <fullName evidence="4">ATPase</fullName>
    </submittedName>
</protein>
<dbReference type="EMBL" id="LJOW01000016">
    <property type="protein sequence ID" value="OBQ44707.1"/>
    <property type="molecule type" value="Genomic_DNA"/>
</dbReference>
<feature type="domain" description="ATPase AAA-type core" evidence="3">
    <location>
        <begin position="187"/>
        <end position="336"/>
    </location>
</feature>
<proteinExistence type="predicted"/>
<evidence type="ECO:0000313" key="5">
    <source>
        <dbReference type="Proteomes" id="UP000092093"/>
    </source>
</evidence>
<feature type="compositionally biased region" description="Basic and acidic residues" evidence="1">
    <location>
        <begin position="435"/>
        <end position="447"/>
    </location>
</feature>
<dbReference type="InterPro" id="IPR051396">
    <property type="entry name" value="Bact_Antivir_Def_Nuclease"/>
</dbReference>
<evidence type="ECO:0000259" key="2">
    <source>
        <dbReference type="Pfam" id="PF13175"/>
    </source>
</evidence>